<keyword evidence="11" id="KW-1185">Reference proteome</keyword>
<keyword evidence="5" id="KW-0571">Peptide transport</keyword>
<dbReference type="NCBIfam" id="TIGR00727">
    <property type="entry name" value="ISP4_OPT"/>
    <property type="match status" value="1"/>
</dbReference>
<keyword evidence="6" id="KW-0653">Protein transport</keyword>
<dbReference type="InterPro" id="IPR004813">
    <property type="entry name" value="OPT"/>
</dbReference>
<evidence type="ECO:0000313" key="10">
    <source>
        <dbReference type="EMBL" id="KAF6136201.1"/>
    </source>
</evidence>
<feature type="transmembrane region" description="Helical" evidence="9">
    <location>
        <begin position="436"/>
        <end position="458"/>
    </location>
</feature>
<keyword evidence="4 9" id="KW-0812">Transmembrane</keyword>
<proteinExistence type="inferred from homology"/>
<feature type="transmembrane region" description="Helical" evidence="9">
    <location>
        <begin position="203"/>
        <end position="223"/>
    </location>
</feature>
<feature type="transmembrane region" description="Helical" evidence="9">
    <location>
        <begin position="520"/>
        <end position="542"/>
    </location>
</feature>
<feature type="transmembrane region" description="Helical" evidence="9">
    <location>
        <begin position="39"/>
        <end position="59"/>
    </location>
</feature>
<organism evidence="10 11">
    <name type="scientific">Kingdonia uniflora</name>
    <dbReference type="NCBI Taxonomy" id="39325"/>
    <lineage>
        <taxon>Eukaryota</taxon>
        <taxon>Viridiplantae</taxon>
        <taxon>Streptophyta</taxon>
        <taxon>Embryophyta</taxon>
        <taxon>Tracheophyta</taxon>
        <taxon>Spermatophyta</taxon>
        <taxon>Magnoliopsida</taxon>
        <taxon>Ranunculales</taxon>
        <taxon>Circaeasteraceae</taxon>
        <taxon>Kingdonia</taxon>
    </lineage>
</organism>
<comment type="similarity">
    <text evidence="2">Belongs to the oligopeptide OPT transporter (TC 2.A.67.1) family.</text>
</comment>
<name>A0A7J7L0R2_9MAGN</name>
<evidence type="ECO:0000256" key="6">
    <source>
        <dbReference type="ARBA" id="ARBA00022927"/>
    </source>
</evidence>
<evidence type="ECO:0008006" key="12">
    <source>
        <dbReference type="Google" id="ProtNLM"/>
    </source>
</evidence>
<dbReference type="PANTHER" id="PTHR22601">
    <property type="entry name" value="ISP4 LIKE PROTEIN"/>
    <property type="match status" value="1"/>
</dbReference>
<keyword evidence="7 9" id="KW-1133">Transmembrane helix</keyword>
<protein>
    <recommendedName>
        <fullName evidence="12">Oligopeptide transporter</fullName>
    </recommendedName>
</protein>
<evidence type="ECO:0000256" key="8">
    <source>
        <dbReference type="ARBA" id="ARBA00023136"/>
    </source>
</evidence>
<evidence type="ECO:0000256" key="7">
    <source>
        <dbReference type="ARBA" id="ARBA00022989"/>
    </source>
</evidence>
<dbReference type="GO" id="GO:0035673">
    <property type="term" value="F:oligopeptide transmembrane transporter activity"/>
    <property type="evidence" value="ECO:0007669"/>
    <property type="project" value="InterPro"/>
</dbReference>
<keyword evidence="3" id="KW-0813">Transport</keyword>
<dbReference type="GO" id="GO:0015031">
    <property type="term" value="P:protein transport"/>
    <property type="evidence" value="ECO:0007669"/>
    <property type="project" value="UniProtKB-KW"/>
</dbReference>
<evidence type="ECO:0000256" key="9">
    <source>
        <dbReference type="SAM" id="Phobius"/>
    </source>
</evidence>
<dbReference type="OrthoDB" id="9986677at2759"/>
<reference evidence="10 11" key="1">
    <citation type="journal article" date="2020" name="IScience">
        <title>Genome Sequencing of the Endangered Kingdonia uniflora (Circaeasteraceae, Ranunculales) Reveals Potential Mechanisms of Evolutionary Specialization.</title>
        <authorList>
            <person name="Sun Y."/>
            <person name="Deng T."/>
            <person name="Zhang A."/>
            <person name="Moore M.J."/>
            <person name="Landis J.B."/>
            <person name="Lin N."/>
            <person name="Zhang H."/>
            <person name="Zhang X."/>
            <person name="Huang J."/>
            <person name="Zhang X."/>
            <person name="Sun H."/>
            <person name="Wang H."/>
        </authorList>
    </citation>
    <scope>NUCLEOTIDE SEQUENCE [LARGE SCALE GENOMIC DNA]</scope>
    <source>
        <strain evidence="10">TB1705</strain>
        <tissue evidence="10">Leaf</tissue>
    </source>
</reference>
<dbReference type="NCBIfam" id="TIGR00728">
    <property type="entry name" value="OPT_sfam"/>
    <property type="match status" value="1"/>
</dbReference>
<dbReference type="Proteomes" id="UP000541444">
    <property type="component" value="Unassembled WGS sequence"/>
</dbReference>
<dbReference type="InterPro" id="IPR004648">
    <property type="entry name" value="Oligpept_transpt"/>
</dbReference>
<dbReference type="EMBL" id="JACGCM010002755">
    <property type="protein sequence ID" value="KAF6136201.1"/>
    <property type="molecule type" value="Genomic_DNA"/>
</dbReference>
<sequence>MAGNPEVPVMESDISPVKQVALTVPTTDDDTLPVLTFRMWVLGILCCIVLSIVNQFFWYRTMPFYLGSTTAQIAVVPLGHLMAKTITDRVFYKGSRWEFTLNPGPFNIKEHVLITIFAGAGAGTPYATHIVTAVKVLYKKKLTFIAALIVMMTTQIVGFGYAGLFRRYLVEPAEMWWPGNLINVSLFRALHEKETRLKGGLTRTQFFIIVLVCSFAYCILPGYLFPMLASMSWVCWVFPKSVLAHQLGSGMKGLGIGSFSLDWNTISSFGNPLAFPWFASANIFFGFVMFMYGVVPIAYWSNLYKAKTFPLYTKQLFTSSGKHYDIDSIINSNFNIDLNAYNHEGPLYMSTMFTMSYGFGFAALTATVIHIALFHGREIWRISKSALNKKNMDVHTRLMRKYKQVPHWWFMAILLINLVIIIFACEYYNAQLQLPWWGVLLAVAISGFYMVPIGILYATAGQAPGLNIITEYIFGYIYPGRPVANMCFKVYGYISMQQGLSFISDFKLGHYMKIPPRSMFMAQVLGTVISTVVYLGTGWYLIEAIPNICDSTKLPPGSPWTCPGDITFYDASIIWGLIGPRRVFGNLGTYSTVNYFFIAGAILPLLVWIAHKTCPQQKWIGLINFAVIFSASASIPPLYAVNYLSWFFVAFLFGFVCFRYRQDWWRRNNYVLGAGLDGGVAFTAILTFLSLGQIYIDWWGSSPDGCALANCPTAKGVIMEGCPVF</sequence>
<comment type="caution">
    <text evidence="10">The sequence shown here is derived from an EMBL/GenBank/DDBJ whole genome shotgun (WGS) entry which is preliminary data.</text>
</comment>
<feature type="transmembrane region" description="Helical" evidence="9">
    <location>
        <begin position="592"/>
        <end position="610"/>
    </location>
</feature>
<evidence type="ECO:0000256" key="4">
    <source>
        <dbReference type="ARBA" id="ARBA00022692"/>
    </source>
</evidence>
<feature type="transmembrane region" description="Helical" evidence="9">
    <location>
        <begin position="142"/>
        <end position="163"/>
    </location>
</feature>
<evidence type="ECO:0000256" key="5">
    <source>
        <dbReference type="ARBA" id="ARBA00022856"/>
    </source>
</evidence>
<comment type="subcellular location">
    <subcellularLocation>
        <location evidence="1">Membrane</location>
        <topology evidence="1">Multi-pass membrane protein</topology>
    </subcellularLocation>
</comment>
<dbReference type="GO" id="GO:0016020">
    <property type="term" value="C:membrane"/>
    <property type="evidence" value="ECO:0007669"/>
    <property type="project" value="UniProtKB-SubCell"/>
</dbReference>
<feature type="transmembrane region" description="Helical" evidence="9">
    <location>
        <begin position="670"/>
        <end position="696"/>
    </location>
</feature>
<feature type="transmembrane region" description="Helical" evidence="9">
    <location>
        <begin position="641"/>
        <end position="658"/>
    </location>
</feature>
<dbReference type="AlphaFoldDB" id="A0A7J7L0R2"/>
<evidence type="ECO:0000313" key="11">
    <source>
        <dbReference type="Proteomes" id="UP000541444"/>
    </source>
</evidence>
<gene>
    <name evidence="10" type="ORF">GIB67_001610</name>
</gene>
<feature type="transmembrane region" description="Helical" evidence="9">
    <location>
        <begin position="408"/>
        <end position="430"/>
    </location>
</feature>
<keyword evidence="8 9" id="KW-0472">Membrane</keyword>
<dbReference type="Pfam" id="PF03169">
    <property type="entry name" value="OPT"/>
    <property type="match status" value="1"/>
</dbReference>
<feature type="transmembrane region" description="Helical" evidence="9">
    <location>
        <begin position="273"/>
        <end position="300"/>
    </location>
</feature>
<evidence type="ECO:0000256" key="3">
    <source>
        <dbReference type="ARBA" id="ARBA00022448"/>
    </source>
</evidence>
<evidence type="ECO:0000256" key="2">
    <source>
        <dbReference type="ARBA" id="ARBA00005484"/>
    </source>
</evidence>
<feature type="transmembrane region" description="Helical" evidence="9">
    <location>
        <begin position="355"/>
        <end position="374"/>
    </location>
</feature>
<accession>A0A7J7L0R2</accession>
<evidence type="ECO:0000256" key="1">
    <source>
        <dbReference type="ARBA" id="ARBA00004141"/>
    </source>
</evidence>